<evidence type="ECO:0000313" key="4">
    <source>
        <dbReference type="Proteomes" id="UP000317369"/>
    </source>
</evidence>
<dbReference type="Pfam" id="PF00534">
    <property type="entry name" value="Glycos_transf_1"/>
    <property type="match status" value="1"/>
</dbReference>
<name>A0A517YZ99_9BACT</name>
<dbReference type="GO" id="GO:0016757">
    <property type="term" value="F:glycosyltransferase activity"/>
    <property type="evidence" value="ECO:0007669"/>
    <property type="project" value="UniProtKB-KW"/>
</dbReference>
<evidence type="ECO:0000313" key="3">
    <source>
        <dbReference type="EMBL" id="QDU35556.1"/>
    </source>
</evidence>
<evidence type="ECO:0000259" key="1">
    <source>
        <dbReference type="Pfam" id="PF00534"/>
    </source>
</evidence>
<gene>
    <name evidence="3" type="primary">pimB_4</name>
    <name evidence="3" type="ORF">KS4_36390</name>
</gene>
<keyword evidence="4" id="KW-1185">Reference proteome</keyword>
<dbReference type="AlphaFoldDB" id="A0A517YZ99"/>
<dbReference type="InterPro" id="IPR001296">
    <property type="entry name" value="Glyco_trans_1"/>
</dbReference>
<evidence type="ECO:0000259" key="2">
    <source>
        <dbReference type="Pfam" id="PF13439"/>
    </source>
</evidence>
<organism evidence="3 4">
    <name type="scientific">Poriferisphaera corsica</name>
    <dbReference type="NCBI Taxonomy" id="2528020"/>
    <lineage>
        <taxon>Bacteria</taxon>
        <taxon>Pseudomonadati</taxon>
        <taxon>Planctomycetota</taxon>
        <taxon>Phycisphaerae</taxon>
        <taxon>Phycisphaerales</taxon>
        <taxon>Phycisphaeraceae</taxon>
        <taxon>Poriferisphaera</taxon>
    </lineage>
</organism>
<accession>A0A517YZ99</accession>
<dbReference type="Proteomes" id="UP000317369">
    <property type="component" value="Chromosome"/>
</dbReference>
<sequence>MTESMDKTTRVLIVQPALPKYRIPVFKELATRVGIDLTVLHATESDLKSEQAESFKDIKTSDKKINSPVGQLFWNHDHLKYASKKHTDVYIIVGNMRYLSLIPTVIKARLSGVRVVFWTHGCSKQKSRLRSALRESIYRLAHSIVFYTDTVRKQFEDAGWNPKNLFVAPNSIDLSPIDKEIQHWKNRPEALEAFAKDNQLEGKRNIIFVSRFSPKNRLDLLFKAVERLVREGMHDLKVILIGGGDDVRQTLEEQAANLKIQNNIIFTGPIYEETEIAKWMLNAQIFCYPSNMGLSVQHAIAYKLPVITSNEPRLHGPEIELITDNHTGLLYENGSADDLYQKLRLLLEDENKRKQLADQAYHRLTHEYGISNMVDGLVSCIRGK</sequence>
<feature type="domain" description="Glycosyltransferase subfamily 4-like N-terminal" evidence="2">
    <location>
        <begin position="33"/>
        <end position="175"/>
    </location>
</feature>
<keyword evidence="3" id="KW-0808">Transferase</keyword>
<dbReference type="EMBL" id="CP036425">
    <property type="protein sequence ID" value="QDU35556.1"/>
    <property type="molecule type" value="Genomic_DNA"/>
</dbReference>
<dbReference type="KEGG" id="pcor:KS4_36390"/>
<proteinExistence type="predicted"/>
<feature type="domain" description="Glycosyl transferase family 1" evidence="1">
    <location>
        <begin position="195"/>
        <end position="362"/>
    </location>
</feature>
<dbReference type="InterPro" id="IPR028098">
    <property type="entry name" value="Glyco_trans_4-like_N"/>
</dbReference>
<dbReference type="PANTHER" id="PTHR12526">
    <property type="entry name" value="GLYCOSYLTRANSFERASE"/>
    <property type="match status" value="1"/>
</dbReference>
<dbReference type="CDD" id="cd03801">
    <property type="entry name" value="GT4_PimA-like"/>
    <property type="match status" value="1"/>
</dbReference>
<dbReference type="Gene3D" id="3.40.50.2000">
    <property type="entry name" value="Glycogen Phosphorylase B"/>
    <property type="match status" value="2"/>
</dbReference>
<reference evidence="3 4" key="1">
    <citation type="submission" date="2019-02" db="EMBL/GenBank/DDBJ databases">
        <title>Deep-cultivation of Planctomycetes and their phenomic and genomic characterization uncovers novel biology.</title>
        <authorList>
            <person name="Wiegand S."/>
            <person name="Jogler M."/>
            <person name="Boedeker C."/>
            <person name="Pinto D."/>
            <person name="Vollmers J."/>
            <person name="Rivas-Marin E."/>
            <person name="Kohn T."/>
            <person name="Peeters S.H."/>
            <person name="Heuer A."/>
            <person name="Rast P."/>
            <person name="Oberbeckmann S."/>
            <person name="Bunk B."/>
            <person name="Jeske O."/>
            <person name="Meyerdierks A."/>
            <person name="Storesund J.E."/>
            <person name="Kallscheuer N."/>
            <person name="Luecker S."/>
            <person name="Lage O.M."/>
            <person name="Pohl T."/>
            <person name="Merkel B.J."/>
            <person name="Hornburger P."/>
            <person name="Mueller R.-W."/>
            <person name="Bruemmer F."/>
            <person name="Labrenz M."/>
            <person name="Spormann A.M."/>
            <person name="Op den Camp H."/>
            <person name="Overmann J."/>
            <person name="Amann R."/>
            <person name="Jetten M.S.M."/>
            <person name="Mascher T."/>
            <person name="Medema M.H."/>
            <person name="Devos D.P."/>
            <person name="Kaster A.-K."/>
            <person name="Ovreas L."/>
            <person name="Rohde M."/>
            <person name="Galperin M.Y."/>
            <person name="Jogler C."/>
        </authorList>
    </citation>
    <scope>NUCLEOTIDE SEQUENCE [LARGE SCALE GENOMIC DNA]</scope>
    <source>
        <strain evidence="3 4">KS4</strain>
    </source>
</reference>
<dbReference type="SUPFAM" id="SSF53756">
    <property type="entry name" value="UDP-Glycosyltransferase/glycogen phosphorylase"/>
    <property type="match status" value="1"/>
</dbReference>
<dbReference type="Pfam" id="PF13439">
    <property type="entry name" value="Glyco_transf_4"/>
    <property type="match status" value="1"/>
</dbReference>
<protein>
    <submittedName>
        <fullName evidence="3">GDP-mannose-dependent alpha-(1-6)-phosphatidylinositol monomannoside mannosyltransferase</fullName>
    </submittedName>
</protein>
<keyword evidence="3" id="KW-0328">Glycosyltransferase</keyword>